<dbReference type="SUPFAM" id="SSF88723">
    <property type="entry name" value="PIN domain-like"/>
    <property type="match status" value="1"/>
</dbReference>
<feature type="binding site" evidence="8">
    <location>
        <position position="95"/>
    </location>
    <ligand>
        <name>Mg(2+)</name>
        <dbReference type="ChEBI" id="CHEBI:18420"/>
    </ligand>
</feature>
<dbReference type="HAMAP" id="MF_00265">
    <property type="entry name" value="VapC_Nob1"/>
    <property type="match status" value="1"/>
</dbReference>
<protein>
    <recommendedName>
        <fullName evidence="8">Ribonuclease VapC</fullName>
        <shortName evidence="8">RNase VapC</shortName>
        <ecNumber evidence="8">3.1.-.-</ecNumber>
    </recommendedName>
    <alternativeName>
        <fullName evidence="8">Toxin VapC</fullName>
    </alternativeName>
</protein>
<dbReference type="InterPro" id="IPR050556">
    <property type="entry name" value="Type_II_TA_system_RNase"/>
</dbReference>
<dbReference type="PANTHER" id="PTHR33653:SF1">
    <property type="entry name" value="RIBONUCLEASE VAPC2"/>
    <property type="match status" value="1"/>
</dbReference>
<dbReference type="CDD" id="cd09871">
    <property type="entry name" value="PIN_MtVapC28-VapC30-like"/>
    <property type="match status" value="1"/>
</dbReference>
<comment type="function">
    <text evidence="8">Toxic component of a toxin-antitoxin (TA) system. An RNase.</text>
</comment>
<evidence type="ECO:0000259" key="9">
    <source>
        <dbReference type="Pfam" id="PF01850"/>
    </source>
</evidence>
<evidence type="ECO:0000256" key="8">
    <source>
        <dbReference type="HAMAP-Rule" id="MF_00265"/>
    </source>
</evidence>
<dbReference type="Proteomes" id="UP000678513">
    <property type="component" value="Chromosome"/>
</dbReference>
<dbReference type="InterPro" id="IPR029060">
    <property type="entry name" value="PIN-like_dom_sf"/>
</dbReference>
<organism evidence="10 11">
    <name type="scientific">Arachnia rubra</name>
    <dbReference type="NCBI Taxonomy" id="1547448"/>
    <lineage>
        <taxon>Bacteria</taxon>
        <taxon>Bacillati</taxon>
        <taxon>Actinomycetota</taxon>
        <taxon>Actinomycetes</taxon>
        <taxon>Propionibacteriales</taxon>
        <taxon>Propionibacteriaceae</taxon>
        <taxon>Arachnia</taxon>
    </lineage>
</organism>
<comment type="cofactor">
    <cofactor evidence="1 8">
        <name>Mg(2+)</name>
        <dbReference type="ChEBI" id="CHEBI:18420"/>
    </cofactor>
</comment>
<evidence type="ECO:0000313" key="11">
    <source>
        <dbReference type="Proteomes" id="UP000678513"/>
    </source>
</evidence>
<dbReference type="InterPro" id="IPR022907">
    <property type="entry name" value="VapC_family"/>
</dbReference>
<evidence type="ECO:0000256" key="2">
    <source>
        <dbReference type="ARBA" id="ARBA00022649"/>
    </source>
</evidence>
<keyword evidence="11" id="KW-1185">Reference proteome</keyword>
<evidence type="ECO:0000256" key="5">
    <source>
        <dbReference type="ARBA" id="ARBA00022801"/>
    </source>
</evidence>
<keyword evidence="5 8" id="KW-0378">Hydrolase</keyword>
<dbReference type="Pfam" id="PF01850">
    <property type="entry name" value="PIN"/>
    <property type="match status" value="1"/>
</dbReference>
<keyword evidence="3 8" id="KW-0540">Nuclease</keyword>
<sequence>MIIDTSAAIAVMRHEPEAEEFLKTIAAASHVRISAASVLEMAIVSRADPGLAEDFVADMGFEVLDINAEHLYEAIRAQERFGRGSGSPAKLNFGDCFSYAAAKVTGEPLLFKGDDFTHTDIHSALS</sequence>
<dbReference type="Gene3D" id="3.40.50.1010">
    <property type="entry name" value="5'-nuclease"/>
    <property type="match status" value="1"/>
</dbReference>
<comment type="similarity">
    <text evidence="7 8">Belongs to the PINc/VapC protein family.</text>
</comment>
<evidence type="ECO:0000256" key="7">
    <source>
        <dbReference type="ARBA" id="ARBA00038093"/>
    </source>
</evidence>
<evidence type="ECO:0000256" key="1">
    <source>
        <dbReference type="ARBA" id="ARBA00001946"/>
    </source>
</evidence>
<evidence type="ECO:0000256" key="6">
    <source>
        <dbReference type="ARBA" id="ARBA00022842"/>
    </source>
</evidence>
<dbReference type="InterPro" id="IPR002716">
    <property type="entry name" value="PIN_dom"/>
</dbReference>
<feature type="binding site" evidence="8">
    <location>
        <position position="4"/>
    </location>
    <ligand>
        <name>Mg(2+)</name>
        <dbReference type="ChEBI" id="CHEBI:18420"/>
    </ligand>
</feature>
<feature type="domain" description="PIN" evidence="9">
    <location>
        <begin position="1"/>
        <end position="120"/>
    </location>
</feature>
<dbReference type="PANTHER" id="PTHR33653">
    <property type="entry name" value="RIBONUCLEASE VAPC2"/>
    <property type="match status" value="1"/>
</dbReference>
<evidence type="ECO:0000256" key="3">
    <source>
        <dbReference type="ARBA" id="ARBA00022722"/>
    </source>
</evidence>
<keyword evidence="6 8" id="KW-0460">Magnesium</keyword>
<gene>
    <name evidence="8" type="primary">vapC</name>
    <name evidence="10" type="ORF">J5A65_01930</name>
</gene>
<reference evidence="10 11" key="1">
    <citation type="submission" date="2021-03" db="EMBL/GenBank/DDBJ databases">
        <title>Human Oral Microbial Genomes.</title>
        <authorList>
            <person name="Johnston C.D."/>
            <person name="Chen T."/>
            <person name="Dewhirst F.E."/>
        </authorList>
    </citation>
    <scope>NUCLEOTIDE SEQUENCE [LARGE SCALE GENOMIC DNA]</scope>
    <source>
        <strain evidence="10 11">DSMZ 100122</strain>
    </source>
</reference>
<evidence type="ECO:0000256" key="4">
    <source>
        <dbReference type="ARBA" id="ARBA00022723"/>
    </source>
</evidence>
<keyword evidence="2 8" id="KW-1277">Toxin-antitoxin system</keyword>
<dbReference type="EC" id="3.1.-.-" evidence="8"/>
<name>A0ABX7Y6V2_9ACTN</name>
<keyword evidence="4 8" id="KW-0479">Metal-binding</keyword>
<proteinExistence type="inferred from homology"/>
<dbReference type="RefSeq" id="WP_212324589.1">
    <property type="nucleotide sequence ID" value="NZ_AP024463.1"/>
</dbReference>
<keyword evidence="8" id="KW-0800">Toxin</keyword>
<accession>A0ABX7Y6V2</accession>
<evidence type="ECO:0000313" key="10">
    <source>
        <dbReference type="EMBL" id="QUC08532.1"/>
    </source>
</evidence>
<dbReference type="EMBL" id="CP072384">
    <property type="protein sequence ID" value="QUC08532.1"/>
    <property type="molecule type" value="Genomic_DNA"/>
</dbReference>